<proteinExistence type="predicted"/>
<protein>
    <recommendedName>
        <fullName evidence="3">F-box domain-containing protein</fullName>
    </recommendedName>
</protein>
<name>A0A4P9XGT8_9FUNG</name>
<evidence type="ECO:0000313" key="2">
    <source>
        <dbReference type="Proteomes" id="UP000271241"/>
    </source>
</evidence>
<dbReference type="Proteomes" id="UP000271241">
    <property type="component" value="Unassembled WGS sequence"/>
</dbReference>
<sequence>MTNQQCSVERATVVPQLPQELWLLLASYADARAILCLCATDRAFWRTLANAQRLWRQLYYATFSGYATEVFWLAVYRARLAKGTEIGDQPVDINWRRAVVARRQTEMNWRLGRSTVRSCFVPESQGAESDWVTSGFTPYELLLRSCNSDMPYTVPVTAVDTREAPLLIQLDDASDEEQSGAYIYTVGDHCVLLSTRQLQSGTPLWARRLTGGSTQRLAQGGSVIDRRGRWALVYQSVYGGPGDRIPLHRLLLDMNGQYPPCRLKMLETFDFEEYRIDSTVDVENEQIERQTLLGQSYPNAYFLAAHDDRVVLFAINGSKTRLYWKVLEVTFGSNSSAGGSTETGERTDGLVHSHVRTVHTGCCLNAWGANLLVNHLRACALDGSYIYARGRDNCSLPVINFVVNVRHTSGAVRALEGVGGARENLRIFRHGWVDCTTQRFIMRLTHRRVLVVTLHHNERQRGDGWPVRLLHFDDGSVVASYSLPDNDTAKHVLGDLALLATHNGGDSRLLLFDMFAGVTVRVIHGAVNRRYVNSSLVSPVYIFAEWKKGAAQHTNKKRHSISWLLPFGDKGPLVRRLCWLDFMPSTIN</sequence>
<dbReference type="AlphaFoldDB" id="A0A4P9XGT8"/>
<reference evidence="2" key="1">
    <citation type="journal article" date="2018" name="Nat. Microbiol.">
        <title>Leveraging single-cell genomics to expand the fungal tree of life.</title>
        <authorList>
            <person name="Ahrendt S.R."/>
            <person name="Quandt C.A."/>
            <person name="Ciobanu D."/>
            <person name="Clum A."/>
            <person name="Salamov A."/>
            <person name="Andreopoulos B."/>
            <person name="Cheng J.F."/>
            <person name="Woyke T."/>
            <person name="Pelin A."/>
            <person name="Henrissat B."/>
            <person name="Reynolds N.K."/>
            <person name="Benny G.L."/>
            <person name="Smith M.E."/>
            <person name="James T.Y."/>
            <person name="Grigoriev I.V."/>
        </authorList>
    </citation>
    <scope>NUCLEOTIDE SEQUENCE [LARGE SCALE GENOMIC DNA]</scope>
    <source>
        <strain evidence="2">RSA 1356</strain>
    </source>
</reference>
<keyword evidence="2" id="KW-1185">Reference proteome</keyword>
<gene>
    <name evidence="1" type="ORF">THASP1DRAFT_33371</name>
</gene>
<dbReference type="SUPFAM" id="SSF81383">
    <property type="entry name" value="F-box domain"/>
    <property type="match status" value="1"/>
</dbReference>
<dbReference type="Gene3D" id="1.20.1280.50">
    <property type="match status" value="1"/>
</dbReference>
<dbReference type="EMBL" id="KZ993431">
    <property type="protein sequence ID" value="RKP04818.1"/>
    <property type="molecule type" value="Genomic_DNA"/>
</dbReference>
<accession>A0A4P9XGT8</accession>
<evidence type="ECO:0008006" key="3">
    <source>
        <dbReference type="Google" id="ProtNLM"/>
    </source>
</evidence>
<organism evidence="1 2">
    <name type="scientific">Thamnocephalis sphaerospora</name>
    <dbReference type="NCBI Taxonomy" id="78915"/>
    <lineage>
        <taxon>Eukaryota</taxon>
        <taxon>Fungi</taxon>
        <taxon>Fungi incertae sedis</taxon>
        <taxon>Zoopagomycota</taxon>
        <taxon>Zoopagomycotina</taxon>
        <taxon>Zoopagomycetes</taxon>
        <taxon>Zoopagales</taxon>
        <taxon>Sigmoideomycetaceae</taxon>
        <taxon>Thamnocephalis</taxon>
    </lineage>
</organism>
<evidence type="ECO:0000313" key="1">
    <source>
        <dbReference type="EMBL" id="RKP04818.1"/>
    </source>
</evidence>
<dbReference type="InterPro" id="IPR036047">
    <property type="entry name" value="F-box-like_dom_sf"/>
</dbReference>